<dbReference type="EMBL" id="JAEKJY010000001">
    <property type="protein sequence ID" value="MBN8233890.1"/>
    <property type="molecule type" value="Genomic_DNA"/>
</dbReference>
<keyword evidence="1" id="KW-0812">Transmembrane</keyword>
<feature type="transmembrane region" description="Helical" evidence="1">
    <location>
        <begin position="6"/>
        <end position="25"/>
    </location>
</feature>
<sequence length="61" mass="6656">MLSGNDAFLFAGVVIAVLGLVFAMFSEKGTYRKIGFIGNGLIILVTIIIPFIVTTFFWNTP</sequence>
<keyword evidence="3" id="KW-1185">Reference proteome</keyword>
<comment type="caution">
    <text evidence="2">The sequence shown here is derived from an EMBL/GenBank/DDBJ whole genome shotgun (WGS) entry which is preliminary data.</text>
</comment>
<accession>A0ABS3DRD1</accession>
<evidence type="ECO:0000256" key="1">
    <source>
        <dbReference type="SAM" id="Phobius"/>
    </source>
</evidence>
<keyword evidence="1" id="KW-1133">Transmembrane helix</keyword>
<feature type="transmembrane region" description="Helical" evidence="1">
    <location>
        <begin position="37"/>
        <end position="58"/>
    </location>
</feature>
<organism evidence="2 3">
    <name type="scientific">Halobacillus kuroshimensis</name>
    <dbReference type="NCBI Taxonomy" id="302481"/>
    <lineage>
        <taxon>Bacteria</taxon>
        <taxon>Bacillati</taxon>
        <taxon>Bacillota</taxon>
        <taxon>Bacilli</taxon>
        <taxon>Bacillales</taxon>
        <taxon>Bacillaceae</taxon>
        <taxon>Halobacillus</taxon>
    </lineage>
</organism>
<keyword evidence="1" id="KW-0472">Membrane</keyword>
<name>A0ABS3DRD1_9BACI</name>
<proteinExistence type="predicted"/>
<protein>
    <submittedName>
        <fullName evidence="2">Uncharacterized protein</fullName>
    </submittedName>
</protein>
<gene>
    <name evidence="2" type="ORF">JF544_01470</name>
</gene>
<dbReference type="Proteomes" id="UP000663970">
    <property type="component" value="Unassembled WGS sequence"/>
</dbReference>
<evidence type="ECO:0000313" key="2">
    <source>
        <dbReference type="EMBL" id="MBN8233890.1"/>
    </source>
</evidence>
<evidence type="ECO:0000313" key="3">
    <source>
        <dbReference type="Proteomes" id="UP000663970"/>
    </source>
</evidence>
<reference evidence="2 3" key="1">
    <citation type="submission" date="2020-12" db="EMBL/GenBank/DDBJ databases">
        <title>Oil enriched cultivation method for isolating marine PHA-producing bacteria.</title>
        <authorList>
            <person name="Zheng W."/>
            <person name="Yu S."/>
            <person name="Huang Y."/>
        </authorList>
    </citation>
    <scope>NUCLEOTIDE SEQUENCE [LARGE SCALE GENOMIC DNA]</scope>
    <source>
        <strain evidence="2 3">SY-2-6</strain>
    </source>
</reference>